<comment type="caution">
    <text evidence="1">The sequence shown here is derived from an EMBL/GenBank/DDBJ whole genome shotgun (WGS) entry which is preliminary data.</text>
</comment>
<accession>A0A178Z295</accession>
<dbReference type="GeneID" id="30016148"/>
<keyword evidence="2" id="KW-1185">Reference proteome</keyword>
<evidence type="ECO:0000313" key="2">
    <source>
        <dbReference type="Proteomes" id="UP000078343"/>
    </source>
</evidence>
<sequence length="163" mass="18284">MPHRFSETTMHLYSLWHGQVTQELGCLCLYTCECSDLHEGHGHTHPNSKSATLCNPRKYTSGHGCWATTTGNPSNLHGINATDGAQSLILTYSMASAGTHIHPCRAPWGTTWTLDDDDDNFEGEVLWWRKEDKIYPILVEIMRGIKAEGRPGLELWIRVTYAG</sequence>
<evidence type="ECO:0000313" key="1">
    <source>
        <dbReference type="EMBL" id="OAP53824.1"/>
    </source>
</evidence>
<reference evidence="1 2" key="1">
    <citation type="submission" date="2016-04" db="EMBL/GenBank/DDBJ databases">
        <title>Draft genome of Fonsecaea erecta CBS 125763.</title>
        <authorList>
            <person name="Weiss V.A."/>
            <person name="Vicente V.A."/>
            <person name="Raittz R.T."/>
            <person name="Moreno L.F."/>
            <person name="De Souza E.M."/>
            <person name="Pedrosa F.O."/>
            <person name="Steffens M.B."/>
            <person name="Faoro H."/>
            <person name="Tadra-Sfeir M.Z."/>
            <person name="Najafzadeh M.J."/>
            <person name="Felipe M.S."/>
            <person name="Teixeira M."/>
            <person name="Sun J."/>
            <person name="Xi L."/>
            <person name="Gomes R."/>
            <person name="De Azevedo C.M."/>
            <person name="Salgado C.G."/>
            <person name="Da Silva M.B."/>
            <person name="Nascimento M.F."/>
            <person name="Queiroz-Telles F."/>
            <person name="Attili D.S."/>
            <person name="Gorbushina A."/>
        </authorList>
    </citation>
    <scope>NUCLEOTIDE SEQUENCE [LARGE SCALE GENOMIC DNA]</scope>
    <source>
        <strain evidence="1 2">CBS 125763</strain>
    </source>
</reference>
<dbReference type="RefSeq" id="XP_018687191.1">
    <property type="nucleotide sequence ID" value="XM_018843485.1"/>
</dbReference>
<gene>
    <name evidence="1" type="ORF">AYL99_11981</name>
</gene>
<dbReference type="AlphaFoldDB" id="A0A178Z295"/>
<protein>
    <submittedName>
        <fullName evidence="1">Uncharacterized protein</fullName>
    </submittedName>
</protein>
<dbReference type="Proteomes" id="UP000078343">
    <property type="component" value="Unassembled WGS sequence"/>
</dbReference>
<organism evidence="1 2">
    <name type="scientific">Fonsecaea erecta</name>
    <dbReference type="NCBI Taxonomy" id="1367422"/>
    <lineage>
        <taxon>Eukaryota</taxon>
        <taxon>Fungi</taxon>
        <taxon>Dikarya</taxon>
        <taxon>Ascomycota</taxon>
        <taxon>Pezizomycotina</taxon>
        <taxon>Eurotiomycetes</taxon>
        <taxon>Chaetothyriomycetidae</taxon>
        <taxon>Chaetothyriales</taxon>
        <taxon>Herpotrichiellaceae</taxon>
        <taxon>Fonsecaea</taxon>
    </lineage>
</organism>
<dbReference type="EMBL" id="LVYI01000020">
    <property type="protein sequence ID" value="OAP53824.1"/>
    <property type="molecule type" value="Genomic_DNA"/>
</dbReference>
<proteinExistence type="predicted"/>
<name>A0A178Z295_9EURO</name>